<dbReference type="PROSITE" id="PS00101">
    <property type="entry name" value="HEXAPEP_TRANSFERASES"/>
    <property type="match status" value="1"/>
</dbReference>
<proteinExistence type="predicted"/>
<dbReference type="Pfam" id="PF00132">
    <property type="entry name" value="Hexapep"/>
    <property type="match status" value="1"/>
</dbReference>
<dbReference type="Gene3D" id="2.160.10.10">
    <property type="entry name" value="Hexapeptide repeat proteins"/>
    <property type="match status" value="1"/>
</dbReference>
<keyword evidence="2" id="KW-0677">Repeat</keyword>
<comment type="caution">
    <text evidence="4">The sequence shown here is derived from an EMBL/GenBank/DDBJ whole genome shotgun (WGS) entry which is preliminary data.</text>
</comment>
<accession>A0ABV7B547</accession>
<evidence type="ECO:0000313" key="4">
    <source>
        <dbReference type="EMBL" id="MFC2992189.1"/>
    </source>
</evidence>
<dbReference type="InterPro" id="IPR018357">
    <property type="entry name" value="Hexapep_transf_CS"/>
</dbReference>
<gene>
    <name evidence="4" type="ORF">ACFODV_09115</name>
</gene>
<name>A0ABV7B547_9GAMM</name>
<dbReference type="SUPFAM" id="SSF51161">
    <property type="entry name" value="Trimeric LpxA-like enzymes"/>
    <property type="match status" value="1"/>
</dbReference>
<organism evidence="4 5">
    <name type="scientific">Halomonas tibetensis</name>
    <dbReference type="NCBI Taxonomy" id="2259590"/>
    <lineage>
        <taxon>Bacteria</taxon>
        <taxon>Pseudomonadati</taxon>
        <taxon>Pseudomonadota</taxon>
        <taxon>Gammaproteobacteria</taxon>
        <taxon>Oceanospirillales</taxon>
        <taxon>Halomonadaceae</taxon>
        <taxon>Halomonas</taxon>
    </lineage>
</organism>
<dbReference type="PANTHER" id="PTHR23416">
    <property type="entry name" value="SIALIC ACID SYNTHASE-RELATED"/>
    <property type="match status" value="1"/>
</dbReference>
<protein>
    <submittedName>
        <fullName evidence="4">Acyltransferase</fullName>
    </submittedName>
</protein>
<keyword evidence="3 4" id="KW-0012">Acyltransferase</keyword>
<evidence type="ECO:0000313" key="5">
    <source>
        <dbReference type="Proteomes" id="UP001595386"/>
    </source>
</evidence>
<dbReference type="GO" id="GO:0016746">
    <property type="term" value="F:acyltransferase activity"/>
    <property type="evidence" value="ECO:0007669"/>
    <property type="project" value="UniProtKB-KW"/>
</dbReference>
<dbReference type="Proteomes" id="UP001595386">
    <property type="component" value="Unassembled WGS sequence"/>
</dbReference>
<evidence type="ECO:0000256" key="1">
    <source>
        <dbReference type="ARBA" id="ARBA00022679"/>
    </source>
</evidence>
<reference evidence="5" key="1">
    <citation type="journal article" date="2019" name="Int. J. Syst. Evol. Microbiol.">
        <title>The Global Catalogue of Microorganisms (GCM) 10K type strain sequencing project: providing services to taxonomists for standard genome sequencing and annotation.</title>
        <authorList>
            <consortium name="The Broad Institute Genomics Platform"/>
            <consortium name="The Broad Institute Genome Sequencing Center for Infectious Disease"/>
            <person name="Wu L."/>
            <person name="Ma J."/>
        </authorList>
    </citation>
    <scope>NUCLEOTIDE SEQUENCE [LARGE SCALE GENOMIC DNA]</scope>
    <source>
        <strain evidence="5">KCTC 52660</strain>
    </source>
</reference>
<evidence type="ECO:0000256" key="2">
    <source>
        <dbReference type="ARBA" id="ARBA00022737"/>
    </source>
</evidence>
<evidence type="ECO:0000256" key="3">
    <source>
        <dbReference type="ARBA" id="ARBA00023315"/>
    </source>
</evidence>
<sequence length="177" mass="19821">MISLFRRIRFWLTESRIGPDMPMTHWMLQFPGLGRRLAERKFRSFGEGSSLRPNVYAVRTDCIDIGERVVIRPQTILMANDLASIRIGSDVLIGSGAHFYASNHRFDRRDQLIADQGHSYTGDLVIEDDVWIGANALIMPGVRVGRHSVIAAGSVVTKSVEPYSLYAGVPAHKIKEI</sequence>
<dbReference type="EMBL" id="JBHRSQ010000011">
    <property type="protein sequence ID" value="MFC2992189.1"/>
    <property type="molecule type" value="Genomic_DNA"/>
</dbReference>
<dbReference type="InterPro" id="IPR011004">
    <property type="entry name" value="Trimer_LpxA-like_sf"/>
</dbReference>
<dbReference type="CDD" id="cd04647">
    <property type="entry name" value="LbH_MAT_like"/>
    <property type="match status" value="1"/>
</dbReference>
<dbReference type="RefSeq" id="WP_379757950.1">
    <property type="nucleotide sequence ID" value="NZ_JBHRSQ010000011.1"/>
</dbReference>
<dbReference type="InterPro" id="IPR001451">
    <property type="entry name" value="Hexapep"/>
</dbReference>
<dbReference type="InterPro" id="IPR051159">
    <property type="entry name" value="Hexapeptide_acetyltransf"/>
</dbReference>
<keyword evidence="1" id="KW-0808">Transferase</keyword>
<keyword evidence="5" id="KW-1185">Reference proteome</keyword>